<reference evidence="7" key="2">
    <citation type="submission" date="2010-07" db="EMBL/GenBank/DDBJ databases">
        <authorList>
            <consortium name="The Broad Institute Genome Sequencing Platform"/>
            <consortium name="Broad Institute Genome Sequencing Center for Infectious Disease"/>
            <person name="Ma L.-J."/>
            <person name="Dead R."/>
            <person name="Young S."/>
            <person name="Zeng Q."/>
            <person name="Koehrsen M."/>
            <person name="Alvarado L."/>
            <person name="Berlin A."/>
            <person name="Chapman S.B."/>
            <person name="Chen Z."/>
            <person name="Freedman E."/>
            <person name="Gellesch M."/>
            <person name="Goldberg J."/>
            <person name="Griggs A."/>
            <person name="Gujja S."/>
            <person name="Heilman E.R."/>
            <person name="Heiman D."/>
            <person name="Hepburn T."/>
            <person name="Howarth C."/>
            <person name="Jen D."/>
            <person name="Larson L."/>
            <person name="Mehta T."/>
            <person name="Neiman D."/>
            <person name="Pearson M."/>
            <person name="Roberts A."/>
            <person name="Saif S."/>
            <person name="Shea T."/>
            <person name="Shenoy N."/>
            <person name="Sisk P."/>
            <person name="Stolte C."/>
            <person name="Sykes S."/>
            <person name="Walk T."/>
            <person name="White J."/>
            <person name="Yandava C."/>
            <person name="Haas B."/>
            <person name="Nusbaum C."/>
            <person name="Birren B."/>
        </authorList>
    </citation>
    <scope>NUCLEOTIDE SEQUENCE</scope>
    <source>
        <strain evidence="7">R3-111a-1</strain>
    </source>
</reference>
<feature type="transmembrane region" description="Helical" evidence="6">
    <location>
        <begin position="101"/>
        <end position="125"/>
    </location>
</feature>
<evidence type="ECO:0000256" key="2">
    <source>
        <dbReference type="ARBA" id="ARBA00022692"/>
    </source>
</evidence>
<name>J3NZP4_GAET3</name>
<accession>J3NZP4</accession>
<feature type="transmembrane region" description="Helical" evidence="6">
    <location>
        <begin position="146"/>
        <end position="173"/>
    </location>
</feature>
<dbReference type="PANTHER" id="PTHR11785">
    <property type="entry name" value="AMINO ACID TRANSPORTER"/>
    <property type="match status" value="1"/>
</dbReference>
<feature type="transmembrane region" description="Helical" evidence="6">
    <location>
        <begin position="399"/>
        <end position="416"/>
    </location>
</feature>
<dbReference type="AlphaFoldDB" id="J3NZP4"/>
<evidence type="ECO:0000313" key="9">
    <source>
        <dbReference type="Proteomes" id="UP000006039"/>
    </source>
</evidence>
<dbReference type="RefSeq" id="XP_009222827.1">
    <property type="nucleotide sequence ID" value="XM_009224563.1"/>
</dbReference>
<evidence type="ECO:0000256" key="1">
    <source>
        <dbReference type="ARBA" id="ARBA00004141"/>
    </source>
</evidence>
<feature type="transmembrane region" description="Helical" evidence="6">
    <location>
        <begin position="294"/>
        <end position="317"/>
    </location>
</feature>
<dbReference type="GeneID" id="20347199"/>
<keyword evidence="2 6" id="KW-0812">Transmembrane</keyword>
<feature type="compositionally biased region" description="Basic and acidic residues" evidence="5">
    <location>
        <begin position="593"/>
        <end position="605"/>
    </location>
</feature>
<evidence type="ECO:0000256" key="5">
    <source>
        <dbReference type="SAM" id="MobiDB-lite"/>
    </source>
</evidence>
<keyword evidence="3 6" id="KW-1133">Transmembrane helix</keyword>
<feature type="transmembrane region" description="Helical" evidence="6">
    <location>
        <begin position="329"/>
        <end position="362"/>
    </location>
</feature>
<feature type="transmembrane region" description="Helical" evidence="6">
    <location>
        <begin position="261"/>
        <end position="282"/>
    </location>
</feature>
<feature type="transmembrane region" description="Helical" evidence="6">
    <location>
        <begin position="464"/>
        <end position="482"/>
    </location>
</feature>
<dbReference type="InterPro" id="IPR002293">
    <property type="entry name" value="AA/rel_permease1"/>
</dbReference>
<proteinExistence type="predicted"/>
<dbReference type="eggNOG" id="KOG1287">
    <property type="taxonomic scope" value="Eukaryota"/>
</dbReference>
<gene>
    <name evidence="8" type="primary">20347199</name>
    <name evidence="7" type="ORF">GGTG_06741</name>
</gene>
<dbReference type="EMBL" id="GL385397">
    <property type="protein sequence ID" value="EJT76827.1"/>
    <property type="molecule type" value="Genomic_DNA"/>
</dbReference>
<dbReference type="InterPro" id="IPR050598">
    <property type="entry name" value="AminoAcid_Transporter"/>
</dbReference>
<evidence type="ECO:0000313" key="8">
    <source>
        <dbReference type="EnsemblFungi" id="EJT76827"/>
    </source>
</evidence>
<dbReference type="STRING" id="644352.J3NZP4"/>
<dbReference type="HOGENOM" id="CLU_013661_0_0_1"/>
<reference evidence="8" key="4">
    <citation type="journal article" date="2015" name="G3 (Bethesda)">
        <title>Genome sequences of three phytopathogenic species of the Magnaporthaceae family of fungi.</title>
        <authorList>
            <person name="Okagaki L.H."/>
            <person name="Nunes C.C."/>
            <person name="Sailsbery J."/>
            <person name="Clay B."/>
            <person name="Brown D."/>
            <person name="John T."/>
            <person name="Oh Y."/>
            <person name="Young N."/>
            <person name="Fitzgerald M."/>
            <person name="Haas B.J."/>
            <person name="Zeng Q."/>
            <person name="Young S."/>
            <person name="Adiconis X."/>
            <person name="Fan L."/>
            <person name="Levin J.Z."/>
            <person name="Mitchell T.K."/>
            <person name="Okubara P.A."/>
            <person name="Farman M.L."/>
            <person name="Kohn L.M."/>
            <person name="Birren B."/>
            <person name="Ma L.-J."/>
            <person name="Dean R.A."/>
        </authorList>
    </citation>
    <scope>NUCLEOTIDE SEQUENCE</scope>
    <source>
        <strain evidence="8">R3-111a-1</strain>
    </source>
</reference>
<feature type="transmembrane region" description="Helical" evidence="6">
    <location>
        <begin position="494"/>
        <end position="518"/>
    </location>
</feature>
<comment type="subcellular location">
    <subcellularLocation>
        <location evidence="1">Membrane</location>
        <topology evidence="1">Multi-pass membrane protein</topology>
    </subcellularLocation>
</comment>
<dbReference type="Proteomes" id="UP000006039">
    <property type="component" value="Unassembled WGS sequence"/>
</dbReference>
<keyword evidence="9" id="KW-1185">Reference proteome</keyword>
<sequence>MAFWKGNTTAATAHGPGYSSDSEPSVIHDGDLAYTHAKGGNGSRAAYQEAVGAPVETKSPLGYHVGWLTIIFLNVNQMIGTGIFSTPGSILGRTGSPGLALIYWFIGTLMAMAGFAVYLELASYFPNRSGSEVVYLEQSYPRPKHFFPIAFAVQSVILSFSSSNAIVLSRYVWRLADRTPTEWEMRGVAIAAYTLAVVCVVAHNKYSLWATNAIGALKIGTLVFISILGFVILGGNVSRVPDPGRNFRDAFAGTTTQGNSLASALVSIVFSYTGYANAFNVVNEIKNPIPKLKVYGSVSVLIVAVLYMLCNVAYFSAVSRAEFAASKEIAASVFFVTVFGEGGAVTALNVLVLLSAFGNLLATLIGSSRMIREIGRQGVLPYPWFWVSTRPFGTPIGPYLLKWAMTFLMIVVPPAGDAFQFVVSLKTYPDGVFHFAMAVGVYLIRHRRARAGIPASEFRAWDVAVVFFILIQVYILAMPWWPPAGGIYAGDVSFFYATYCLVGIAILVVCYLYYYLWITLLPKWKGYRIRPEILDVDEGSGANTHRLIKVPLAELDEWDATHDDAGFLRRRTRVPGASAGGNELSENSSNADGAERVAVDEKPKA</sequence>
<dbReference type="Gene3D" id="1.20.1740.10">
    <property type="entry name" value="Amino acid/polyamine transporter I"/>
    <property type="match status" value="1"/>
</dbReference>
<dbReference type="EnsemblFungi" id="EJT76827">
    <property type="protein sequence ID" value="EJT76827"/>
    <property type="gene ID" value="GGTG_06741"/>
</dbReference>
<feature type="region of interest" description="Disordered" evidence="5">
    <location>
        <begin position="574"/>
        <end position="605"/>
    </location>
</feature>
<dbReference type="PANTHER" id="PTHR11785:SF353">
    <property type="entry name" value="METHIONINE TRANSPORTER (EUROFUNG)"/>
    <property type="match status" value="1"/>
</dbReference>
<reference evidence="7" key="3">
    <citation type="submission" date="2010-09" db="EMBL/GenBank/DDBJ databases">
        <title>Annotation of Gaeumannomyces graminis var. tritici R3-111a-1.</title>
        <authorList>
            <consortium name="The Broad Institute Genome Sequencing Platform"/>
            <person name="Ma L.-J."/>
            <person name="Dead R."/>
            <person name="Young S.K."/>
            <person name="Zeng Q."/>
            <person name="Gargeya S."/>
            <person name="Fitzgerald M."/>
            <person name="Haas B."/>
            <person name="Abouelleil A."/>
            <person name="Alvarado L."/>
            <person name="Arachchi H.M."/>
            <person name="Berlin A."/>
            <person name="Brown A."/>
            <person name="Chapman S.B."/>
            <person name="Chen Z."/>
            <person name="Dunbar C."/>
            <person name="Freedman E."/>
            <person name="Gearin G."/>
            <person name="Gellesch M."/>
            <person name="Goldberg J."/>
            <person name="Griggs A."/>
            <person name="Gujja S."/>
            <person name="Heiman D."/>
            <person name="Howarth C."/>
            <person name="Larson L."/>
            <person name="Lui A."/>
            <person name="MacDonald P.J.P."/>
            <person name="Mehta T."/>
            <person name="Montmayeur A."/>
            <person name="Murphy C."/>
            <person name="Neiman D."/>
            <person name="Pearson M."/>
            <person name="Priest M."/>
            <person name="Roberts A."/>
            <person name="Saif S."/>
            <person name="Shea T."/>
            <person name="Shenoy N."/>
            <person name="Sisk P."/>
            <person name="Stolte C."/>
            <person name="Sykes S."/>
            <person name="Yandava C."/>
            <person name="Wortman J."/>
            <person name="Nusbaum C."/>
            <person name="Birren B."/>
        </authorList>
    </citation>
    <scope>NUCLEOTIDE SEQUENCE</scope>
    <source>
        <strain evidence="7">R3-111a-1</strain>
    </source>
</reference>
<dbReference type="VEuPathDB" id="FungiDB:GGTG_06741"/>
<evidence type="ECO:0000256" key="6">
    <source>
        <dbReference type="SAM" id="Phobius"/>
    </source>
</evidence>
<evidence type="ECO:0000256" key="4">
    <source>
        <dbReference type="ARBA" id="ARBA00023136"/>
    </source>
</evidence>
<dbReference type="GO" id="GO:0016020">
    <property type="term" value="C:membrane"/>
    <property type="evidence" value="ECO:0007669"/>
    <property type="project" value="UniProtKB-SubCell"/>
</dbReference>
<feature type="transmembrane region" description="Helical" evidence="6">
    <location>
        <begin position="428"/>
        <end position="444"/>
    </location>
</feature>
<keyword evidence="4 6" id="KW-0472">Membrane</keyword>
<organism evidence="7">
    <name type="scientific">Gaeumannomyces tritici (strain R3-111a-1)</name>
    <name type="common">Wheat and barley take-all root rot fungus</name>
    <name type="synonym">Gaeumannomyces graminis var. tritici</name>
    <dbReference type="NCBI Taxonomy" id="644352"/>
    <lineage>
        <taxon>Eukaryota</taxon>
        <taxon>Fungi</taxon>
        <taxon>Dikarya</taxon>
        <taxon>Ascomycota</taxon>
        <taxon>Pezizomycotina</taxon>
        <taxon>Sordariomycetes</taxon>
        <taxon>Sordariomycetidae</taxon>
        <taxon>Magnaporthales</taxon>
        <taxon>Magnaporthaceae</taxon>
        <taxon>Gaeumannomyces</taxon>
    </lineage>
</organism>
<dbReference type="GO" id="GO:0015179">
    <property type="term" value="F:L-amino acid transmembrane transporter activity"/>
    <property type="evidence" value="ECO:0007669"/>
    <property type="project" value="TreeGrafter"/>
</dbReference>
<feature type="transmembrane region" description="Helical" evidence="6">
    <location>
        <begin position="185"/>
        <end position="203"/>
    </location>
</feature>
<evidence type="ECO:0000313" key="7">
    <source>
        <dbReference type="EMBL" id="EJT76827.1"/>
    </source>
</evidence>
<dbReference type="Pfam" id="PF13520">
    <property type="entry name" value="AA_permease_2"/>
    <property type="match status" value="1"/>
</dbReference>
<evidence type="ECO:0000256" key="3">
    <source>
        <dbReference type="ARBA" id="ARBA00022989"/>
    </source>
</evidence>
<feature type="transmembrane region" description="Helical" evidence="6">
    <location>
        <begin position="215"/>
        <end position="235"/>
    </location>
</feature>
<dbReference type="OrthoDB" id="5982228at2759"/>
<protein>
    <submittedName>
        <fullName evidence="7">High-affinity methionine permease</fullName>
    </submittedName>
</protein>
<reference evidence="9" key="1">
    <citation type="submission" date="2010-07" db="EMBL/GenBank/DDBJ databases">
        <title>The genome sequence of Gaeumannomyces graminis var. tritici strain R3-111a-1.</title>
        <authorList>
            <consortium name="The Broad Institute Genome Sequencing Platform"/>
            <person name="Ma L.-J."/>
            <person name="Dead R."/>
            <person name="Young S."/>
            <person name="Zeng Q."/>
            <person name="Koehrsen M."/>
            <person name="Alvarado L."/>
            <person name="Berlin A."/>
            <person name="Chapman S.B."/>
            <person name="Chen Z."/>
            <person name="Freedman E."/>
            <person name="Gellesch M."/>
            <person name="Goldberg J."/>
            <person name="Griggs A."/>
            <person name="Gujja S."/>
            <person name="Heilman E.R."/>
            <person name="Heiman D."/>
            <person name="Hepburn T."/>
            <person name="Howarth C."/>
            <person name="Jen D."/>
            <person name="Larson L."/>
            <person name="Mehta T."/>
            <person name="Neiman D."/>
            <person name="Pearson M."/>
            <person name="Roberts A."/>
            <person name="Saif S."/>
            <person name="Shea T."/>
            <person name="Shenoy N."/>
            <person name="Sisk P."/>
            <person name="Stolte C."/>
            <person name="Sykes S."/>
            <person name="Walk T."/>
            <person name="White J."/>
            <person name="Yandava C."/>
            <person name="Haas B."/>
            <person name="Nusbaum C."/>
            <person name="Birren B."/>
        </authorList>
    </citation>
    <scope>NUCLEOTIDE SEQUENCE [LARGE SCALE GENOMIC DNA]</scope>
    <source>
        <strain evidence="9">R3-111a-1</strain>
    </source>
</reference>
<reference evidence="8" key="5">
    <citation type="submission" date="2018-04" db="UniProtKB">
        <authorList>
            <consortium name="EnsemblFungi"/>
        </authorList>
    </citation>
    <scope>IDENTIFICATION</scope>
    <source>
        <strain evidence="8">R3-111a-1</strain>
    </source>
</reference>